<proteinExistence type="predicted"/>
<reference evidence="1 2" key="1">
    <citation type="submission" date="2021-06" db="EMBL/GenBank/DDBJ databases">
        <title>Caerostris extrusa draft genome.</title>
        <authorList>
            <person name="Kono N."/>
            <person name="Arakawa K."/>
        </authorList>
    </citation>
    <scope>NUCLEOTIDE SEQUENCE [LARGE SCALE GENOMIC DNA]</scope>
</reference>
<dbReference type="EMBL" id="BPLR01009934">
    <property type="protein sequence ID" value="GIY35566.1"/>
    <property type="molecule type" value="Genomic_DNA"/>
</dbReference>
<evidence type="ECO:0000313" key="2">
    <source>
        <dbReference type="Proteomes" id="UP001054945"/>
    </source>
</evidence>
<organism evidence="1 2">
    <name type="scientific">Caerostris extrusa</name>
    <name type="common">Bark spider</name>
    <name type="synonym">Caerostris bankana</name>
    <dbReference type="NCBI Taxonomy" id="172846"/>
    <lineage>
        <taxon>Eukaryota</taxon>
        <taxon>Metazoa</taxon>
        <taxon>Ecdysozoa</taxon>
        <taxon>Arthropoda</taxon>
        <taxon>Chelicerata</taxon>
        <taxon>Arachnida</taxon>
        <taxon>Araneae</taxon>
        <taxon>Araneomorphae</taxon>
        <taxon>Entelegynae</taxon>
        <taxon>Araneoidea</taxon>
        <taxon>Araneidae</taxon>
        <taxon>Caerostris</taxon>
    </lineage>
</organism>
<evidence type="ECO:0000313" key="1">
    <source>
        <dbReference type="EMBL" id="GIY35566.1"/>
    </source>
</evidence>
<feature type="non-terminal residue" evidence="1">
    <location>
        <position position="1"/>
    </location>
</feature>
<accession>A0AAV4SQK2</accession>
<protein>
    <submittedName>
        <fullName evidence="1">Uncharacterized protein</fullName>
    </submittedName>
</protein>
<name>A0AAV4SQK2_CAEEX</name>
<dbReference type="Proteomes" id="UP001054945">
    <property type="component" value="Unassembled WGS sequence"/>
</dbReference>
<comment type="caution">
    <text evidence="1">The sequence shown here is derived from an EMBL/GenBank/DDBJ whole genome shotgun (WGS) entry which is preliminary data.</text>
</comment>
<keyword evidence="2" id="KW-1185">Reference proteome</keyword>
<gene>
    <name evidence="1" type="ORF">CEXT_448011</name>
</gene>
<dbReference type="AlphaFoldDB" id="A0AAV4SQK2"/>
<sequence>ARNAILGAGSSYPGSAGPGGKAVLKDPSLGQFFSWCQKETQSPPSVSPDLARLQHSLFGQSYHGKRFLKQREPVLKHFKHLWEETRASSFLVVQKLISPGKQLDWAVNG</sequence>